<dbReference type="EMBL" id="AXDY01000001">
    <property type="protein sequence ID" value="ERS94754.1"/>
    <property type="molecule type" value="Genomic_DNA"/>
</dbReference>
<dbReference type="InterPro" id="IPR010079">
    <property type="entry name" value="Xanthine_PRibTrfase"/>
</dbReference>
<dbReference type="SUPFAM" id="SSF53271">
    <property type="entry name" value="PRTase-like"/>
    <property type="match status" value="1"/>
</dbReference>
<evidence type="ECO:0000259" key="7">
    <source>
        <dbReference type="Pfam" id="PF00156"/>
    </source>
</evidence>
<comment type="subunit">
    <text evidence="5">Homodimer.</text>
</comment>
<dbReference type="CDD" id="cd06223">
    <property type="entry name" value="PRTases_typeI"/>
    <property type="match status" value="1"/>
</dbReference>
<comment type="pathway">
    <text evidence="5">Purine metabolism; XMP biosynthesis via salvage pathway; XMP from xanthine: step 1/1.</text>
</comment>
<dbReference type="GeneID" id="77332705"/>
<dbReference type="GO" id="GO:0016757">
    <property type="term" value="F:glycosyltransferase activity"/>
    <property type="evidence" value="ECO:0007669"/>
    <property type="project" value="UniProtKB-KW"/>
</dbReference>
<dbReference type="NCBIfam" id="TIGR01744">
    <property type="entry name" value="XPRTase"/>
    <property type="match status" value="1"/>
</dbReference>
<keyword evidence="2 5" id="KW-0328">Glycosyltransferase</keyword>
<feature type="binding site" evidence="5">
    <location>
        <position position="27"/>
    </location>
    <ligand>
        <name>xanthine</name>
        <dbReference type="ChEBI" id="CHEBI:17712"/>
    </ligand>
</feature>
<protein>
    <recommendedName>
        <fullName evidence="5 6">Xanthine phosphoribosyltransferase</fullName>
        <shortName evidence="5">XPRTase</shortName>
        <ecNumber evidence="5 6">2.4.2.22</ecNumber>
    </recommendedName>
</protein>
<feature type="binding site" evidence="5">
    <location>
        <position position="20"/>
    </location>
    <ligand>
        <name>xanthine</name>
        <dbReference type="ChEBI" id="CHEBI:17712"/>
    </ligand>
</feature>
<evidence type="ECO:0000313" key="8">
    <source>
        <dbReference type="EMBL" id="ERS94754.1"/>
    </source>
</evidence>
<reference evidence="8 9" key="1">
    <citation type="journal article" date="2013" name="Genome Announc.">
        <title>Draft Genome Sequence of Staphylococcus simulans UMC-CNS-990, Isolated from a Case of Chronic Bovine Mastitis.</title>
        <authorList>
            <person name="Calcutt M.J."/>
            <person name="Foecking M.F."/>
            <person name="Hsieh H.Y."/>
            <person name="Perry J."/>
            <person name="Stewart G.C."/>
            <person name="Middleton J.R."/>
        </authorList>
    </citation>
    <scope>NUCLEOTIDE SEQUENCE [LARGE SCALE GENOMIC DNA]</scope>
    <source>
        <strain evidence="8 9">UMC-CNS-990</strain>
    </source>
</reference>
<sequence>MEALKKKVKEDGVVIGEKILKVDGFLNHQIDAVLMYDIGETFYEQFKDQGITKILTVEASGIAPAIMAAYRFEVPCLFAKKAKPSTLADGFYQTDIHSFTKNKTNRVIISEEFLGENDRVLIIDDFLANGDAALGLNRLVEQAGAETVGIGIVVEKSFQQGRKRLEEAGLKVSSLCQVASLQGNQVTLVGEGEENA</sequence>
<comment type="caution">
    <text evidence="8">The sequence shown here is derived from an EMBL/GenBank/DDBJ whole genome shotgun (WGS) entry which is preliminary data.</text>
</comment>
<evidence type="ECO:0000256" key="4">
    <source>
        <dbReference type="ARBA" id="ARBA00022726"/>
    </source>
</evidence>
<dbReference type="Pfam" id="PF00156">
    <property type="entry name" value="Pribosyltran"/>
    <property type="match status" value="1"/>
</dbReference>
<gene>
    <name evidence="5" type="primary">xpt</name>
    <name evidence="8" type="ORF">SSIM_01275</name>
</gene>
<dbReference type="InterPro" id="IPR029057">
    <property type="entry name" value="PRTase-like"/>
</dbReference>
<keyword evidence="1 5" id="KW-0963">Cytoplasm</keyword>
<evidence type="ECO:0000313" key="9">
    <source>
        <dbReference type="Proteomes" id="UP000017131"/>
    </source>
</evidence>
<dbReference type="RefSeq" id="WP_002480340.1">
    <property type="nucleotide sequence ID" value="NZ_AXDY01000001.1"/>
</dbReference>
<dbReference type="InterPro" id="IPR000836">
    <property type="entry name" value="PRTase_dom"/>
</dbReference>
<comment type="catalytic activity">
    <reaction evidence="5">
        <text>XMP + diphosphate = xanthine + 5-phospho-alpha-D-ribose 1-diphosphate</text>
        <dbReference type="Rhea" id="RHEA:10800"/>
        <dbReference type="ChEBI" id="CHEBI:17712"/>
        <dbReference type="ChEBI" id="CHEBI:33019"/>
        <dbReference type="ChEBI" id="CHEBI:57464"/>
        <dbReference type="ChEBI" id="CHEBI:58017"/>
        <dbReference type="EC" id="2.4.2.22"/>
    </reaction>
</comment>
<proteinExistence type="inferred from homology"/>
<feature type="binding site" evidence="5">
    <location>
        <position position="156"/>
    </location>
    <ligand>
        <name>xanthine</name>
        <dbReference type="ChEBI" id="CHEBI:17712"/>
    </ligand>
</feature>
<dbReference type="HAMAP" id="MF_01184">
    <property type="entry name" value="XPRTase"/>
    <property type="match status" value="1"/>
</dbReference>
<dbReference type="Proteomes" id="UP000017131">
    <property type="component" value="Unassembled WGS sequence"/>
</dbReference>
<dbReference type="EC" id="2.4.2.22" evidence="5 6"/>
<comment type="function">
    <text evidence="5">Converts the preformed base xanthine, a product of nucleic acid breakdown, to xanthosine 5'-monophosphate (XMP), so it can be reused for RNA or DNA synthesis.</text>
</comment>
<comment type="subcellular location">
    <subcellularLocation>
        <location evidence="5">Cytoplasm</location>
    </subcellularLocation>
</comment>
<evidence type="ECO:0000256" key="5">
    <source>
        <dbReference type="HAMAP-Rule" id="MF_01184"/>
    </source>
</evidence>
<feature type="domain" description="Phosphoribosyltransferase" evidence="7">
    <location>
        <begin position="40"/>
        <end position="163"/>
    </location>
</feature>
<accession>A0ABP2YXN6</accession>
<organism evidence="8 9">
    <name type="scientific">Staphylococcus simulans UMC-CNS-990</name>
    <dbReference type="NCBI Taxonomy" id="1405498"/>
    <lineage>
        <taxon>Bacteria</taxon>
        <taxon>Bacillati</taxon>
        <taxon>Bacillota</taxon>
        <taxon>Bacilli</taxon>
        <taxon>Bacillales</taxon>
        <taxon>Staphylococcaceae</taxon>
        <taxon>Staphylococcus</taxon>
    </lineage>
</organism>
<keyword evidence="9" id="KW-1185">Reference proteome</keyword>
<dbReference type="Gene3D" id="3.40.50.2020">
    <property type="match status" value="1"/>
</dbReference>
<feature type="binding site" evidence="5">
    <location>
        <begin position="128"/>
        <end position="132"/>
    </location>
    <ligand>
        <name>5-phospho-alpha-D-ribose 1-diphosphate</name>
        <dbReference type="ChEBI" id="CHEBI:58017"/>
    </ligand>
</feature>
<evidence type="ECO:0000256" key="1">
    <source>
        <dbReference type="ARBA" id="ARBA00022490"/>
    </source>
</evidence>
<keyword evidence="4 5" id="KW-0660">Purine salvage</keyword>
<comment type="similarity">
    <text evidence="5">Belongs to the purine/pyrimidine phosphoribosyltransferase family. Xpt subfamily.</text>
</comment>
<evidence type="ECO:0000256" key="3">
    <source>
        <dbReference type="ARBA" id="ARBA00022679"/>
    </source>
</evidence>
<name>A0ABP2YXN6_STASI</name>
<keyword evidence="3 5" id="KW-0808">Transferase</keyword>
<evidence type="ECO:0000256" key="6">
    <source>
        <dbReference type="NCBIfam" id="TIGR01744"/>
    </source>
</evidence>
<dbReference type="InterPro" id="IPR050118">
    <property type="entry name" value="Pur/Pyrimidine_PRTase"/>
</dbReference>
<dbReference type="NCBIfam" id="NF006671">
    <property type="entry name" value="PRK09219.1"/>
    <property type="match status" value="1"/>
</dbReference>
<dbReference type="PANTHER" id="PTHR43864">
    <property type="entry name" value="HYPOXANTHINE/GUANINE PHOSPHORIBOSYLTRANSFERASE"/>
    <property type="match status" value="1"/>
</dbReference>
<dbReference type="PANTHER" id="PTHR43864:SF1">
    <property type="entry name" value="XANTHINE PHOSPHORIBOSYLTRANSFERASE"/>
    <property type="match status" value="1"/>
</dbReference>
<evidence type="ECO:0000256" key="2">
    <source>
        <dbReference type="ARBA" id="ARBA00022676"/>
    </source>
</evidence>